<dbReference type="InterPro" id="IPR036390">
    <property type="entry name" value="WH_DNA-bd_sf"/>
</dbReference>
<dbReference type="SUPFAM" id="SSF100950">
    <property type="entry name" value="NagB/RpiA/CoA transferase-like"/>
    <property type="match status" value="1"/>
</dbReference>
<proteinExistence type="predicted"/>
<evidence type="ECO:0000256" key="3">
    <source>
        <dbReference type="ARBA" id="ARBA00023163"/>
    </source>
</evidence>
<dbReference type="Pfam" id="PF08220">
    <property type="entry name" value="HTH_DeoR"/>
    <property type="match status" value="1"/>
</dbReference>
<evidence type="ECO:0000313" key="5">
    <source>
        <dbReference type="EMBL" id="AFK63479.1"/>
    </source>
</evidence>
<sequence length="285" mass="31098">MIFFQLTKFMTVHVMVMNLSQNGSYMLKVERQQRILALMQETNAVTVRDLARAFSTSPITIRRDLLELGEKGLLERTHGGAVVSQEVLAEGNARYEMYNYAERHRQQSTEKAAIAECAIQYISDGDSILINAGTTAHALAQALSGHQDLHVITNGLTVAATAGQSHLAHVYVLAGRLDPRKQATIERADNDVLSGIQIREAFLGVHAVSAAGIFMRDSEDASMNRAFIAAASCTTVMADHTKLNAFASFRICPWSQVERLITDAAADQAVLQAIREQGVEVVISG</sequence>
<dbReference type="GO" id="GO:0003700">
    <property type="term" value="F:DNA-binding transcription factor activity"/>
    <property type="evidence" value="ECO:0007669"/>
    <property type="project" value="InterPro"/>
</dbReference>
<dbReference type="EMBL" id="CP003555">
    <property type="protein sequence ID" value="AFK63479.1"/>
    <property type="molecule type" value="Genomic_DNA"/>
</dbReference>
<keyword evidence="1" id="KW-0805">Transcription regulation</keyword>
<dbReference type="InterPro" id="IPR014036">
    <property type="entry name" value="DeoR-like_C"/>
</dbReference>
<dbReference type="InterPro" id="IPR018356">
    <property type="entry name" value="Tscrpt_reg_HTH_DeoR_CS"/>
</dbReference>
<reference evidence="5 6" key="1">
    <citation type="journal article" date="2011" name="J. Bacteriol.">
        <title>Whole-genome shotgun sequencing of the sulfur-oxidizing chemoautotroph Tetrathiobacter kashmirensis.</title>
        <authorList>
            <person name="Ghosh W."/>
            <person name="George A."/>
            <person name="Agarwal A."/>
            <person name="Raj P."/>
            <person name="Alam M."/>
            <person name="Pyne P."/>
            <person name="Das Gupta S.K."/>
        </authorList>
    </citation>
    <scope>NUCLEOTIDE SEQUENCE [LARGE SCALE GENOMIC DNA]</scope>
    <source>
        <strain evidence="5 6">WT001</strain>
    </source>
</reference>
<dbReference type="InterPro" id="IPR036388">
    <property type="entry name" value="WH-like_DNA-bd_sf"/>
</dbReference>
<accession>I3UEP1</accession>
<dbReference type="PROSITE" id="PS00894">
    <property type="entry name" value="HTH_DEOR_1"/>
    <property type="match status" value="1"/>
</dbReference>
<keyword evidence="2" id="KW-0238">DNA-binding</keyword>
<dbReference type="InterPro" id="IPR050313">
    <property type="entry name" value="Carb_Metab_HTH_regulators"/>
</dbReference>
<dbReference type="HOGENOM" id="CLU_060699_0_1_4"/>
<dbReference type="AlphaFoldDB" id="I3UEP1"/>
<name>I3UEP1_ADVKW</name>
<dbReference type="Pfam" id="PF00455">
    <property type="entry name" value="DeoRC"/>
    <property type="match status" value="1"/>
</dbReference>
<dbReference type="Gene3D" id="3.40.50.1360">
    <property type="match status" value="1"/>
</dbReference>
<evidence type="ECO:0000313" key="6">
    <source>
        <dbReference type="Proteomes" id="UP000005267"/>
    </source>
</evidence>
<evidence type="ECO:0000256" key="2">
    <source>
        <dbReference type="ARBA" id="ARBA00023125"/>
    </source>
</evidence>
<keyword evidence="3" id="KW-0804">Transcription</keyword>
<dbReference type="PRINTS" id="PR00037">
    <property type="entry name" value="HTHLACR"/>
</dbReference>
<dbReference type="Gene3D" id="1.10.10.10">
    <property type="entry name" value="Winged helix-like DNA-binding domain superfamily/Winged helix DNA-binding domain"/>
    <property type="match status" value="1"/>
</dbReference>
<evidence type="ECO:0000259" key="4">
    <source>
        <dbReference type="PROSITE" id="PS51000"/>
    </source>
</evidence>
<dbReference type="PROSITE" id="PS51000">
    <property type="entry name" value="HTH_DEOR_2"/>
    <property type="match status" value="1"/>
</dbReference>
<dbReference type="PANTHER" id="PTHR30363:SF44">
    <property type="entry name" value="AGA OPERON TRANSCRIPTIONAL REPRESSOR-RELATED"/>
    <property type="match status" value="1"/>
</dbReference>
<dbReference type="Proteomes" id="UP000005267">
    <property type="component" value="Chromosome"/>
</dbReference>
<dbReference type="SMART" id="SM01134">
    <property type="entry name" value="DeoRC"/>
    <property type="match status" value="1"/>
</dbReference>
<evidence type="ECO:0000256" key="1">
    <source>
        <dbReference type="ARBA" id="ARBA00023015"/>
    </source>
</evidence>
<gene>
    <name evidence="5" type="ordered locus">TKWG_18005</name>
</gene>
<dbReference type="InterPro" id="IPR001034">
    <property type="entry name" value="DeoR_HTH"/>
</dbReference>
<dbReference type="InterPro" id="IPR037171">
    <property type="entry name" value="NagB/RpiA_transferase-like"/>
</dbReference>
<dbReference type="PANTHER" id="PTHR30363">
    <property type="entry name" value="HTH-TYPE TRANSCRIPTIONAL REGULATOR SRLR-RELATED"/>
    <property type="match status" value="1"/>
</dbReference>
<protein>
    <submittedName>
        <fullName evidence="5">DeoR family transcriptional regulator</fullName>
    </submittedName>
</protein>
<organism evidence="5 6">
    <name type="scientific">Advenella kashmirensis (strain DSM 17095 / LMG 22695 / WT001)</name>
    <name type="common">Tetrathiobacter kashmirensis</name>
    <dbReference type="NCBI Taxonomy" id="1036672"/>
    <lineage>
        <taxon>Bacteria</taxon>
        <taxon>Pseudomonadati</taxon>
        <taxon>Pseudomonadota</taxon>
        <taxon>Betaproteobacteria</taxon>
        <taxon>Burkholderiales</taxon>
        <taxon>Alcaligenaceae</taxon>
    </lineage>
</organism>
<reference evidence="6" key="2">
    <citation type="journal article" date="2013" name="PLoS ONE">
        <title>Genome implosion elicits host-confinement in Alcaligenaceae: evidence from the comparative genomics of Tetrathiobacter kashmirensis, a pathogen in the making.</title>
        <authorList>
            <person name="Ghosh W."/>
            <person name="Alam M."/>
            <person name="Roy C."/>
            <person name="Pyne P."/>
            <person name="George A."/>
            <person name="Chakraborty R."/>
            <person name="Majumder S."/>
            <person name="Agarwal A."/>
            <person name="Chakraborty S."/>
            <person name="Majumdar S."/>
            <person name="Gupta S.K."/>
        </authorList>
    </citation>
    <scope>NUCLEOTIDE SEQUENCE [LARGE SCALE GENOMIC DNA]</scope>
    <source>
        <strain evidence="6">WT001</strain>
    </source>
</reference>
<dbReference type="GO" id="GO:0003677">
    <property type="term" value="F:DNA binding"/>
    <property type="evidence" value="ECO:0007669"/>
    <property type="project" value="UniProtKB-KW"/>
</dbReference>
<feature type="domain" description="HTH deoR-type" evidence="4">
    <location>
        <begin position="28"/>
        <end position="83"/>
    </location>
</feature>
<dbReference type="SUPFAM" id="SSF46785">
    <property type="entry name" value="Winged helix' DNA-binding domain"/>
    <property type="match status" value="1"/>
</dbReference>
<dbReference type="SMART" id="SM00420">
    <property type="entry name" value="HTH_DEOR"/>
    <property type="match status" value="1"/>
</dbReference>
<dbReference type="STRING" id="1036672.TKWG_18005"/>
<keyword evidence="6" id="KW-1185">Reference proteome</keyword>
<dbReference type="KEGG" id="aka:TKWG_18005"/>